<evidence type="ECO:0000313" key="1">
    <source>
        <dbReference type="EMBL" id="CAB4832031.1"/>
    </source>
</evidence>
<dbReference type="EMBL" id="CAFABE010000068">
    <property type="protein sequence ID" value="CAB4832031.1"/>
    <property type="molecule type" value="Genomic_DNA"/>
</dbReference>
<proteinExistence type="predicted"/>
<gene>
    <name evidence="1" type="ORF">UFOPK3164_01295</name>
    <name evidence="2" type="ORF">UFOPK3427_01151</name>
    <name evidence="3" type="ORF">UFOPK4112_00990</name>
</gene>
<organism evidence="2">
    <name type="scientific">freshwater metagenome</name>
    <dbReference type="NCBI Taxonomy" id="449393"/>
    <lineage>
        <taxon>unclassified sequences</taxon>
        <taxon>metagenomes</taxon>
        <taxon>ecological metagenomes</taxon>
    </lineage>
</organism>
<name>A0A6J7E042_9ZZZZ</name>
<dbReference type="EMBL" id="CAFBPM010000008">
    <property type="protein sequence ID" value="CAB5022194.1"/>
    <property type="molecule type" value="Genomic_DNA"/>
</dbReference>
<dbReference type="Pfam" id="PF21863">
    <property type="entry name" value="HTH_67"/>
    <property type="match status" value="1"/>
</dbReference>
<evidence type="ECO:0000313" key="3">
    <source>
        <dbReference type="EMBL" id="CAB5022194.1"/>
    </source>
</evidence>
<dbReference type="InterPro" id="IPR054058">
    <property type="entry name" value="HTH_67"/>
</dbReference>
<protein>
    <submittedName>
        <fullName evidence="2">Unannotated protein</fullName>
    </submittedName>
</protein>
<sequence length="252" mass="27019">MDTTTLADTLSEPIQTVGLSFYFSPQAIERGKAIDLDVVALYAAGRGGVLGDIDAKEVDEIFYFFKPGIVAAMVEKARGIAPREQAVAAHMDSARDYAHATFGAVSPSVLDAFSSAASELVSSLPTGQWPIVDGYLALDVPTDAISKAYYWSIILRELRGGVHTDAVKAAAISAAEACQFDREGAFYQLHGYGDDDRVEETPERLERRKAIEADTSQRMATLIERLDSSQQTALLDGARAMVEAVAAPVPAS</sequence>
<accession>A0A6J7E042</accession>
<dbReference type="EMBL" id="CAFBLT010000001">
    <property type="protein sequence ID" value="CAB4876296.1"/>
    <property type="molecule type" value="Genomic_DNA"/>
</dbReference>
<reference evidence="2" key="1">
    <citation type="submission" date="2020-05" db="EMBL/GenBank/DDBJ databases">
        <authorList>
            <person name="Chiriac C."/>
            <person name="Salcher M."/>
            <person name="Ghai R."/>
            <person name="Kavagutti S V."/>
        </authorList>
    </citation>
    <scope>NUCLEOTIDE SEQUENCE</scope>
</reference>
<evidence type="ECO:0000313" key="2">
    <source>
        <dbReference type="EMBL" id="CAB4876296.1"/>
    </source>
</evidence>
<dbReference type="AlphaFoldDB" id="A0A6J7E042"/>